<accession>A0ABX8C2K5</accession>
<keyword evidence="2" id="KW-1185">Reference proteome</keyword>
<evidence type="ECO:0000313" key="1">
    <source>
        <dbReference type="EMBL" id="QUX26813.1"/>
    </source>
</evidence>
<dbReference type="RefSeq" id="WP_212639914.1">
    <property type="nucleotide sequence ID" value="NZ_CP074132.1"/>
</dbReference>
<name>A0ABX8C2K5_9ACTN</name>
<protein>
    <submittedName>
        <fullName evidence="1">Uncharacterized protein</fullName>
    </submittedName>
</protein>
<gene>
    <name evidence="1" type="ORF">KGD83_15640</name>
</gene>
<organism evidence="1 2">
    <name type="scientific">Nocardiopsis akebiae</name>
    <dbReference type="NCBI Taxonomy" id="2831968"/>
    <lineage>
        <taxon>Bacteria</taxon>
        <taxon>Bacillati</taxon>
        <taxon>Actinomycetota</taxon>
        <taxon>Actinomycetes</taxon>
        <taxon>Streptosporangiales</taxon>
        <taxon>Nocardiopsidaceae</taxon>
        <taxon>Nocardiopsis</taxon>
    </lineage>
</organism>
<dbReference type="Proteomes" id="UP000678016">
    <property type="component" value="Chromosome"/>
</dbReference>
<sequence length="82" mass="9218">MSTTSITTTVKLSISQPNAEDVKVFWRRDHPELLALALVDVAPGVTLHLHDDSGDRPYLDKLIETLTQVRDRMSERSADQDT</sequence>
<dbReference type="EMBL" id="CP074132">
    <property type="protein sequence ID" value="QUX26813.1"/>
    <property type="molecule type" value="Genomic_DNA"/>
</dbReference>
<proteinExistence type="predicted"/>
<evidence type="ECO:0000313" key="2">
    <source>
        <dbReference type="Proteomes" id="UP000678016"/>
    </source>
</evidence>
<reference evidence="2" key="1">
    <citation type="submission" date="2021-05" db="EMBL/GenBank/DDBJ databases">
        <title>Direct Submission.</title>
        <authorList>
            <person name="Li K."/>
            <person name="Gao J."/>
        </authorList>
    </citation>
    <scope>NUCLEOTIDE SEQUENCE [LARGE SCALE GENOMIC DNA]</scope>
    <source>
        <strain evidence="2">HDS12</strain>
    </source>
</reference>